<sequence length="1212" mass="135716">MMVLENAGSLENIHSLSVSSTSSNAGMSSSVESSSINTGSSPKSSSTKTTKLELSGKETIHVNRLRNLVLFTMILVTIGLSFFVYLLVDLTTSAKMKSGYKRSIERLTTSFEQIQSEVIPALASLGIAFTAHAIDNNLDWPFVSLSFFQKRAHIPKTQSGMLQVSVAPFVSQEYESDWEAYVVSEEPQVAWMEESLVYQENVGTRVFTSDYGINWRNDSQHKVKTWTGDTVHDRPIPSMMMANHSYQYSIPFWQMSPFISYDEVNIDILQDDRGKYALECFEKGAVVIGGMHYAPAGGLTSNNRKTATFARLLSIQARQEVNYKGDPMSYLFIPIFDSFTPERNTTAVLIGLFNWGTFLSGVLPVKSGDFDVVLHNTCYESFTYHLDKNGLATPRGKGDRHDRKFNKYGHLADALKSRPTKDGTRLGLPFVDSTCQYSISIYPTQIFMDEYVSLAGVLVTFIVLVLSFTIQLFMVYDRLVETRQALILQKALQSTAVVSSLFPKNVRDRIMKFAGNGSMDHLATNTAGVSVLKKLRNTEDGNGHKSSMGYYGKTTETCCSKDAIADLFPNCTVLFAVSDEMLQMKFRKPVLDETYNIFIFQDIAGFTAWSSTRSPEQVFTLLQNIYGAFDKIASRRKVFKVETIGDSYVAVTGLPEPQEDHALIMAKFARDCLKKMNEVIDALEVRLGPDTTELTMRFGLNSGQVTGGVLMGERARFQLFGDTVNTAARMESTGFPNKIQLSQSTAELLATAGKGKWILPREDVVTAKGKGIMQTYWLIPKPSSNHKSSKGVMHGGKVGQELAPAGKFVPNSPENSDKIIRLINWMSEVLIEYVKQIVAKNEAAGITSARGFGSSFQSKESICLDEVVESFTFSKVTNGEKLLMREKYLTIELSEAIVNQVHLYVQQIAALYNASNSFHNFDHACHVTMSAHKLMKRVVTDGTYSKEGIKPTLDQEKRDTYGILTSDPLTLFAVIFCALIHDVDHPGVSNVQLATENREVAEHYRNKSIAEQKSFDISWQLLMGDEFNALRRAIFPRKVDMCRFRQIAANIVLATDIFDKEMGEMRRDRWEKGFGKNVSKICVGDDEKIQNIRATIVLEHIIQASDVSHTMQHWHVYLKWNKRLFEEISLAFAKGRIGSDPAAFWYQGELSFLDNYVIPLAKKIGECGVFGVSSDEYLNYAMSNRKEWEVKGKSIVEAMVESLRSKPITDSA</sequence>
<dbReference type="InterPro" id="IPR050401">
    <property type="entry name" value="Cyclic_nucleotide_synthase"/>
</dbReference>
<reference evidence="7" key="2">
    <citation type="submission" date="2021-04" db="EMBL/GenBank/DDBJ databases">
        <authorList>
            <person name="Podell S."/>
        </authorList>
    </citation>
    <scope>NUCLEOTIDE SEQUENCE</scope>
    <source>
        <strain evidence="7">Hildebrandi</strain>
    </source>
</reference>
<feature type="transmembrane region" description="Helical" evidence="4">
    <location>
        <begin position="451"/>
        <end position="476"/>
    </location>
</feature>
<dbReference type="GO" id="GO:0035556">
    <property type="term" value="P:intracellular signal transduction"/>
    <property type="evidence" value="ECO:0007669"/>
    <property type="project" value="InterPro"/>
</dbReference>
<dbReference type="OrthoDB" id="10258068at2759"/>
<feature type="domain" description="PDEase" evidence="6">
    <location>
        <begin position="829"/>
        <end position="1057"/>
    </location>
</feature>
<dbReference type="PANTHER" id="PTHR11920">
    <property type="entry name" value="GUANYLYL CYCLASE"/>
    <property type="match status" value="1"/>
</dbReference>
<dbReference type="SMART" id="SM00044">
    <property type="entry name" value="CYCc"/>
    <property type="match status" value="1"/>
</dbReference>
<evidence type="ECO:0000259" key="6">
    <source>
        <dbReference type="PROSITE" id="PS51845"/>
    </source>
</evidence>
<gene>
    <name evidence="7" type="ORF">IV203_005133</name>
</gene>
<name>A0A9K3KN86_9STRA</name>
<dbReference type="CDD" id="cd07302">
    <property type="entry name" value="CHD"/>
    <property type="match status" value="1"/>
</dbReference>
<dbReference type="GO" id="GO:0005886">
    <property type="term" value="C:plasma membrane"/>
    <property type="evidence" value="ECO:0007669"/>
    <property type="project" value="TreeGrafter"/>
</dbReference>
<evidence type="ECO:0000256" key="4">
    <source>
        <dbReference type="SAM" id="Phobius"/>
    </source>
</evidence>
<accession>A0A9K3KN86</accession>
<proteinExistence type="predicted"/>
<dbReference type="PROSITE" id="PS51845">
    <property type="entry name" value="PDEASE_I_2"/>
    <property type="match status" value="1"/>
</dbReference>
<dbReference type="GO" id="GO:0001653">
    <property type="term" value="F:peptide receptor activity"/>
    <property type="evidence" value="ECO:0007669"/>
    <property type="project" value="TreeGrafter"/>
</dbReference>
<dbReference type="InterPro" id="IPR003607">
    <property type="entry name" value="HD/PDEase_dom"/>
</dbReference>
<feature type="region of interest" description="Disordered" evidence="3">
    <location>
        <begin position="19"/>
        <end position="52"/>
    </location>
</feature>
<dbReference type="Pfam" id="PF00233">
    <property type="entry name" value="PDEase_I"/>
    <property type="match status" value="1"/>
</dbReference>
<dbReference type="InterPro" id="IPR002073">
    <property type="entry name" value="PDEase_catalytic_dom"/>
</dbReference>
<dbReference type="GO" id="GO:0004016">
    <property type="term" value="F:adenylate cyclase activity"/>
    <property type="evidence" value="ECO:0007669"/>
    <property type="project" value="TreeGrafter"/>
</dbReference>
<dbReference type="PROSITE" id="PS50125">
    <property type="entry name" value="GUANYLATE_CYCLASE_2"/>
    <property type="match status" value="1"/>
</dbReference>
<dbReference type="Proteomes" id="UP000693970">
    <property type="component" value="Unassembled WGS sequence"/>
</dbReference>
<dbReference type="GO" id="GO:0004383">
    <property type="term" value="F:guanylate cyclase activity"/>
    <property type="evidence" value="ECO:0007669"/>
    <property type="project" value="TreeGrafter"/>
</dbReference>
<dbReference type="AlphaFoldDB" id="A0A9K3KN86"/>
<evidence type="ECO:0000256" key="2">
    <source>
        <dbReference type="ARBA" id="ARBA00023239"/>
    </source>
</evidence>
<comment type="caution">
    <text evidence="7">The sequence shown here is derived from an EMBL/GenBank/DDBJ whole genome shotgun (WGS) entry which is preliminary data.</text>
</comment>
<reference evidence="7" key="1">
    <citation type="journal article" date="2021" name="Sci. Rep.">
        <title>Diploid genomic architecture of Nitzschia inconspicua, an elite biomass production diatom.</title>
        <authorList>
            <person name="Oliver A."/>
            <person name="Podell S."/>
            <person name="Pinowska A."/>
            <person name="Traller J.C."/>
            <person name="Smith S.R."/>
            <person name="McClure R."/>
            <person name="Beliaev A."/>
            <person name="Bohutskyi P."/>
            <person name="Hill E.A."/>
            <person name="Rabines A."/>
            <person name="Zheng H."/>
            <person name="Allen L.Z."/>
            <person name="Kuo A."/>
            <person name="Grigoriev I.V."/>
            <person name="Allen A.E."/>
            <person name="Hazlebeck D."/>
            <person name="Allen E.E."/>
        </authorList>
    </citation>
    <scope>NUCLEOTIDE SEQUENCE</scope>
    <source>
        <strain evidence="7">Hildebrandi</strain>
    </source>
</reference>
<dbReference type="GO" id="GO:0007168">
    <property type="term" value="P:receptor guanylyl cyclase signaling pathway"/>
    <property type="evidence" value="ECO:0007669"/>
    <property type="project" value="TreeGrafter"/>
</dbReference>
<keyword evidence="8" id="KW-1185">Reference proteome</keyword>
<evidence type="ECO:0000256" key="3">
    <source>
        <dbReference type="SAM" id="MobiDB-lite"/>
    </source>
</evidence>
<dbReference type="GO" id="GO:0000166">
    <property type="term" value="F:nucleotide binding"/>
    <property type="evidence" value="ECO:0007669"/>
    <property type="project" value="UniProtKB-KW"/>
</dbReference>
<feature type="transmembrane region" description="Helical" evidence="4">
    <location>
        <begin position="68"/>
        <end position="88"/>
    </location>
</feature>
<feature type="compositionally biased region" description="Low complexity" evidence="3">
    <location>
        <begin position="19"/>
        <end position="49"/>
    </location>
</feature>
<evidence type="ECO:0000256" key="1">
    <source>
        <dbReference type="ARBA" id="ARBA00022741"/>
    </source>
</evidence>
<dbReference type="InterPro" id="IPR001054">
    <property type="entry name" value="A/G_cyclase"/>
</dbReference>
<dbReference type="Pfam" id="PF00211">
    <property type="entry name" value="Guanylate_cyc"/>
    <property type="match status" value="1"/>
</dbReference>
<keyword evidence="4" id="KW-1133">Transmembrane helix</keyword>
<dbReference type="PANTHER" id="PTHR11920:SF335">
    <property type="entry name" value="GUANYLATE CYCLASE"/>
    <property type="match status" value="1"/>
</dbReference>
<evidence type="ECO:0000259" key="5">
    <source>
        <dbReference type="PROSITE" id="PS50125"/>
    </source>
</evidence>
<protein>
    <submittedName>
        <fullName evidence="7">Adenylate/guanylate cyclase</fullName>
    </submittedName>
</protein>
<dbReference type="GO" id="GO:0004114">
    <property type="term" value="F:3',5'-cyclic-nucleotide phosphodiesterase activity"/>
    <property type="evidence" value="ECO:0007669"/>
    <property type="project" value="InterPro"/>
</dbReference>
<keyword evidence="1" id="KW-0547">Nucleotide-binding</keyword>
<dbReference type="SMART" id="SM00471">
    <property type="entry name" value="HDc"/>
    <property type="match status" value="1"/>
</dbReference>
<keyword evidence="2" id="KW-0456">Lyase</keyword>
<feature type="domain" description="Guanylate cyclase" evidence="5">
    <location>
        <begin position="597"/>
        <end position="731"/>
    </location>
</feature>
<keyword evidence="4" id="KW-0812">Transmembrane</keyword>
<organism evidence="7 8">
    <name type="scientific">Nitzschia inconspicua</name>
    <dbReference type="NCBI Taxonomy" id="303405"/>
    <lineage>
        <taxon>Eukaryota</taxon>
        <taxon>Sar</taxon>
        <taxon>Stramenopiles</taxon>
        <taxon>Ochrophyta</taxon>
        <taxon>Bacillariophyta</taxon>
        <taxon>Bacillariophyceae</taxon>
        <taxon>Bacillariophycidae</taxon>
        <taxon>Bacillariales</taxon>
        <taxon>Bacillariaceae</taxon>
        <taxon>Nitzschia</taxon>
    </lineage>
</organism>
<dbReference type="EMBL" id="JAGRRH010000021">
    <property type="protein sequence ID" value="KAG7346065.1"/>
    <property type="molecule type" value="Genomic_DNA"/>
</dbReference>
<evidence type="ECO:0000313" key="7">
    <source>
        <dbReference type="EMBL" id="KAG7346065.1"/>
    </source>
</evidence>
<evidence type="ECO:0000313" key="8">
    <source>
        <dbReference type="Proteomes" id="UP000693970"/>
    </source>
</evidence>
<keyword evidence="4" id="KW-0472">Membrane</keyword>